<protein>
    <submittedName>
        <fullName evidence="1">Histidine phosphatase superfamily, clade-1</fullName>
    </submittedName>
</protein>
<dbReference type="Pfam" id="PF00300">
    <property type="entry name" value="His_Phos_1"/>
    <property type="match status" value="1"/>
</dbReference>
<dbReference type="EMBL" id="AWWV01014623">
    <property type="protein sequence ID" value="OMO55642.1"/>
    <property type="molecule type" value="Genomic_DNA"/>
</dbReference>
<organism evidence="1 2">
    <name type="scientific">Corchorus capsularis</name>
    <name type="common">Jute</name>
    <dbReference type="NCBI Taxonomy" id="210143"/>
    <lineage>
        <taxon>Eukaryota</taxon>
        <taxon>Viridiplantae</taxon>
        <taxon>Streptophyta</taxon>
        <taxon>Embryophyta</taxon>
        <taxon>Tracheophyta</taxon>
        <taxon>Spermatophyta</taxon>
        <taxon>Magnoliopsida</taxon>
        <taxon>eudicotyledons</taxon>
        <taxon>Gunneridae</taxon>
        <taxon>Pentapetalae</taxon>
        <taxon>rosids</taxon>
        <taxon>malvids</taxon>
        <taxon>Malvales</taxon>
        <taxon>Malvaceae</taxon>
        <taxon>Grewioideae</taxon>
        <taxon>Apeibeae</taxon>
        <taxon>Corchorus</taxon>
    </lineage>
</organism>
<gene>
    <name evidence="1" type="ORF">CCACVL1_27120</name>
</gene>
<reference evidence="1 2" key="1">
    <citation type="submission" date="2013-09" db="EMBL/GenBank/DDBJ databases">
        <title>Corchorus capsularis genome sequencing.</title>
        <authorList>
            <person name="Alam M."/>
            <person name="Haque M.S."/>
            <person name="Islam M.S."/>
            <person name="Emdad E.M."/>
            <person name="Islam M.M."/>
            <person name="Ahmed B."/>
            <person name="Halim A."/>
            <person name="Hossen Q.M.M."/>
            <person name="Hossain M.Z."/>
            <person name="Ahmed R."/>
            <person name="Khan M.M."/>
            <person name="Islam R."/>
            <person name="Rashid M.M."/>
            <person name="Khan S.A."/>
            <person name="Rahman M.S."/>
            <person name="Alam M."/>
        </authorList>
    </citation>
    <scope>NUCLEOTIDE SEQUENCE [LARGE SCALE GENOMIC DNA]</scope>
    <source>
        <strain evidence="2">cv. CVL-1</strain>
        <tissue evidence="1">Whole seedling</tissue>
    </source>
</reference>
<dbReference type="OrthoDB" id="1749584at2759"/>
<evidence type="ECO:0000313" key="1">
    <source>
        <dbReference type="EMBL" id="OMO55642.1"/>
    </source>
</evidence>
<dbReference type="AlphaFoldDB" id="A0A1R3GC38"/>
<name>A0A1R3GC38_COCAP</name>
<dbReference type="Gramene" id="OMO55642">
    <property type="protein sequence ID" value="OMO55642"/>
    <property type="gene ID" value="CCACVL1_27120"/>
</dbReference>
<dbReference type="SUPFAM" id="SSF53254">
    <property type="entry name" value="Phosphoglycerate mutase-like"/>
    <property type="match status" value="1"/>
</dbReference>
<dbReference type="Gene3D" id="3.40.50.1240">
    <property type="entry name" value="Phosphoglycerate mutase-like"/>
    <property type="match status" value="1"/>
</dbReference>
<proteinExistence type="predicted"/>
<accession>A0A1R3GC38</accession>
<keyword evidence="2" id="KW-1185">Reference proteome</keyword>
<comment type="caution">
    <text evidence="1">The sequence shown here is derived from an EMBL/GenBank/DDBJ whole genome shotgun (WGS) entry which is preliminary data.</text>
</comment>
<dbReference type="STRING" id="210143.A0A1R3GC38"/>
<evidence type="ECO:0000313" key="2">
    <source>
        <dbReference type="Proteomes" id="UP000188268"/>
    </source>
</evidence>
<dbReference type="InterPro" id="IPR013078">
    <property type="entry name" value="His_Pase_superF_clade-1"/>
</dbReference>
<sequence length="169" mass="19520">MINDHLWNYAEYPKIEAEAKLVAEELGIDYAWNDILFGDARIRCSSYSAEQPIVAEAGVKQAERCRQALANMHFDQCFASPISCAKTTAEVLWQGREEPLVFLDSLKEAHLFFYFRLSRILAFAVLLIKADIFMKHISKCHIYDLCQHSQQLFLCFRFSGQSKPLYTIQ</sequence>
<dbReference type="Proteomes" id="UP000188268">
    <property type="component" value="Unassembled WGS sequence"/>
</dbReference>
<dbReference type="InterPro" id="IPR029033">
    <property type="entry name" value="His_PPase_superfam"/>
</dbReference>